<evidence type="ECO:0000313" key="2">
    <source>
        <dbReference type="EMBL" id="KAK5848855.1"/>
    </source>
</evidence>
<feature type="region of interest" description="Disordered" evidence="1">
    <location>
        <begin position="102"/>
        <end position="130"/>
    </location>
</feature>
<comment type="caution">
    <text evidence="2">The sequence shown here is derived from an EMBL/GenBank/DDBJ whole genome shotgun (WGS) entry which is preliminary data.</text>
</comment>
<proteinExistence type="predicted"/>
<evidence type="ECO:0000256" key="1">
    <source>
        <dbReference type="SAM" id="MobiDB-lite"/>
    </source>
</evidence>
<gene>
    <name evidence="2" type="ORF">PBY51_008543</name>
</gene>
<keyword evidence="3" id="KW-1185">Reference proteome</keyword>
<reference evidence="2 3" key="2">
    <citation type="journal article" date="2023" name="Mol. Biol. Evol.">
        <title>Genomics of Secondarily Temperate Adaptation in the Only Non-Antarctic Icefish.</title>
        <authorList>
            <person name="Rivera-Colon A.G."/>
            <person name="Rayamajhi N."/>
            <person name="Minhas B.F."/>
            <person name="Madrigal G."/>
            <person name="Bilyk K.T."/>
            <person name="Yoon V."/>
            <person name="Hune M."/>
            <person name="Gregory S."/>
            <person name="Cheng C.H.C."/>
            <person name="Catchen J.M."/>
        </authorList>
    </citation>
    <scope>NUCLEOTIDE SEQUENCE [LARGE SCALE GENOMIC DNA]</scope>
    <source>
        <strain evidence="2">JMC-PN-2008</strain>
    </source>
</reference>
<evidence type="ECO:0000313" key="3">
    <source>
        <dbReference type="Proteomes" id="UP001346869"/>
    </source>
</evidence>
<sequence length="130" mass="14370">MERALTSVQAQIRPYIRECWRADPFQSPLIALSNSLSVSRAPTAPSFPLHSVSADPSAQSRRELSLCRCWQANRSTEMDMAESDLILPQCLASIQIQRLRSPVPLSSGRTPRSSSSVTTLQDAGRNTHHP</sequence>
<organism evidence="2 3">
    <name type="scientific">Eleginops maclovinus</name>
    <name type="common">Patagonian blennie</name>
    <name type="synonym">Eleginus maclovinus</name>
    <dbReference type="NCBI Taxonomy" id="56733"/>
    <lineage>
        <taxon>Eukaryota</taxon>
        <taxon>Metazoa</taxon>
        <taxon>Chordata</taxon>
        <taxon>Craniata</taxon>
        <taxon>Vertebrata</taxon>
        <taxon>Euteleostomi</taxon>
        <taxon>Actinopterygii</taxon>
        <taxon>Neopterygii</taxon>
        <taxon>Teleostei</taxon>
        <taxon>Neoteleostei</taxon>
        <taxon>Acanthomorphata</taxon>
        <taxon>Eupercaria</taxon>
        <taxon>Perciformes</taxon>
        <taxon>Notothenioidei</taxon>
        <taxon>Eleginopidae</taxon>
        <taxon>Eleginops</taxon>
    </lineage>
</organism>
<dbReference type="EMBL" id="JAUZQC010000024">
    <property type="protein sequence ID" value="KAK5848855.1"/>
    <property type="molecule type" value="Genomic_DNA"/>
</dbReference>
<reference evidence="2 3" key="1">
    <citation type="journal article" date="2023" name="Genes (Basel)">
        <title>Chromosome-Level Genome Assembly and Circadian Gene Repertoire of the Patagonia Blennie Eleginops maclovinus-The Closest Ancestral Proxy of Antarctic Cryonotothenioids.</title>
        <authorList>
            <person name="Cheng C.C."/>
            <person name="Rivera-Colon A.G."/>
            <person name="Minhas B.F."/>
            <person name="Wilson L."/>
            <person name="Rayamajhi N."/>
            <person name="Vargas-Chacoff L."/>
            <person name="Catchen J.M."/>
        </authorList>
    </citation>
    <scope>NUCLEOTIDE SEQUENCE [LARGE SCALE GENOMIC DNA]</scope>
    <source>
        <strain evidence="2">JMC-PN-2008</strain>
    </source>
</reference>
<dbReference type="Proteomes" id="UP001346869">
    <property type="component" value="Unassembled WGS sequence"/>
</dbReference>
<dbReference type="AlphaFoldDB" id="A0AAN7WS71"/>
<feature type="compositionally biased region" description="Low complexity" evidence="1">
    <location>
        <begin position="104"/>
        <end position="120"/>
    </location>
</feature>
<name>A0AAN7WS71_ELEMC</name>
<accession>A0AAN7WS71</accession>
<protein>
    <submittedName>
        <fullName evidence="2">Uncharacterized protein</fullName>
    </submittedName>
</protein>